<keyword evidence="2" id="KW-1185">Reference proteome</keyword>
<reference evidence="2" key="1">
    <citation type="journal article" date="2019" name="Int. J. Syst. Evol. Microbiol.">
        <title>The Global Catalogue of Microorganisms (GCM) 10K type strain sequencing project: providing services to taxonomists for standard genome sequencing and annotation.</title>
        <authorList>
            <consortium name="The Broad Institute Genomics Platform"/>
            <consortium name="The Broad Institute Genome Sequencing Center for Infectious Disease"/>
            <person name="Wu L."/>
            <person name="Ma J."/>
        </authorList>
    </citation>
    <scope>NUCLEOTIDE SEQUENCE [LARGE SCALE GENOMIC DNA]</scope>
    <source>
        <strain evidence="2">KCTC 42255</strain>
    </source>
</reference>
<name>A0ABW5SGV7_9FLAO</name>
<dbReference type="EMBL" id="JBHULZ010000041">
    <property type="protein sequence ID" value="MFD2698524.1"/>
    <property type="molecule type" value="Genomic_DNA"/>
</dbReference>
<evidence type="ECO:0000313" key="2">
    <source>
        <dbReference type="Proteomes" id="UP001597357"/>
    </source>
</evidence>
<sequence length="132" mass="16008">MLKEIEERADVALLVRSFYQKVRKNKEIGHFFNETISDWEEHLEKLTDFWESNLFYVDKFRGRPGRAHIMVDQKFDNSIEAKHFGVWLNLWWQTIDQLYEGERAERAKELARNLGTNFHMKIFMARERKSLL</sequence>
<dbReference type="RefSeq" id="WP_379048220.1">
    <property type="nucleotide sequence ID" value="NZ_JBHULZ010000041.1"/>
</dbReference>
<proteinExistence type="predicted"/>
<dbReference type="CDD" id="cd08916">
    <property type="entry name" value="TrHb3_P"/>
    <property type="match status" value="1"/>
</dbReference>
<accession>A0ABW5SGV7</accession>
<organism evidence="1 2">
    <name type="scientific">Mesonia sediminis</name>
    <dbReference type="NCBI Taxonomy" id="1703946"/>
    <lineage>
        <taxon>Bacteria</taxon>
        <taxon>Pseudomonadati</taxon>
        <taxon>Bacteroidota</taxon>
        <taxon>Flavobacteriia</taxon>
        <taxon>Flavobacteriales</taxon>
        <taxon>Flavobacteriaceae</taxon>
        <taxon>Mesonia</taxon>
    </lineage>
</organism>
<dbReference type="Proteomes" id="UP001597357">
    <property type="component" value="Unassembled WGS sequence"/>
</dbReference>
<comment type="caution">
    <text evidence="1">The sequence shown here is derived from an EMBL/GenBank/DDBJ whole genome shotgun (WGS) entry which is preliminary data.</text>
</comment>
<gene>
    <name evidence="1" type="ORF">ACFSQ0_11010</name>
</gene>
<dbReference type="Gene3D" id="1.10.490.10">
    <property type="entry name" value="Globins"/>
    <property type="match status" value="1"/>
</dbReference>
<dbReference type="SUPFAM" id="SSF46458">
    <property type="entry name" value="Globin-like"/>
    <property type="match status" value="1"/>
</dbReference>
<protein>
    <submittedName>
        <fullName evidence="1">Group III truncated hemoglobin</fullName>
    </submittedName>
</protein>
<evidence type="ECO:0000313" key="1">
    <source>
        <dbReference type="EMBL" id="MFD2698524.1"/>
    </source>
</evidence>
<dbReference type="InterPro" id="IPR012292">
    <property type="entry name" value="Globin/Proto"/>
</dbReference>
<dbReference type="InterPro" id="IPR009050">
    <property type="entry name" value="Globin-like_sf"/>
</dbReference>